<dbReference type="RefSeq" id="WP_376813102.1">
    <property type="nucleotide sequence ID" value="NZ_JBHSDY010000006.1"/>
</dbReference>
<evidence type="ECO:0000256" key="1">
    <source>
        <dbReference type="ARBA" id="ARBA00022737"/>
    </source>
</evidence>
<evidence type="ECO:0000256" key="3">
    <source>
        <dbReference type="PROSITE-ProRule" id="PRU00023"/>
    </source>
</evidence>
<sequence>MSLSTLVRIGARRGRLAGLMLVLALGIGAPPMVSAQQAPTSDWWSAIRRDDLSTVQGLLLRHTDPNAFNTLGNPALTQAARDQSWKVFDALRAAPGVQIDAPNARDETALMYLCILGQTDRARTLIAAGAQINRLGWTPLHYAASKAQMETARMLIERGAIINAPGPDGTTPLMMAALSGKPEIVRLLLEHGADPTMFNAAHETAADWARKNNHASLADGLDQVAAQRAQGRQGGAAGAASAGAAPAQAPSAAASPASGRGAEDASSFSRYFDLGRFEDTAPGK</sequence>
<keyword evidence="2 3" id="KW-0040">ANK repeat</keyword>
<evidence type="ECO:0000256" key="2">
    <source>
        <dbReference type="ARBA" id="ARBA00023043"/>
    </source>
</evidence>
<protein>
    <submittedName>
        <fullName evidence="5">Ankyrin repeat domain-containing protein</fullName>
    </submittedName>
</protein>
<evidence type="ECO:0000313" key="5">
    <source>
        <dbReference type="EMBL" id="MFC4298543.1"/>
    </source>
</evidence>
<dbReference type="PROSITE" id="PS50088">
    <property type="entry name" value="ANK_REPEAT"/>
    <property type="match status" value="2"/>
</dbReference>
<feature type="compositionally biased region" description="Low complexity" evidence="4">
    <location>
        <begin position="238"/>
        <end position="260"/>
    </location>
</feature>
<feature type="repeat" description="ANK" evidence="3">
    <location>
        <begin position="168"/>
        <end position="200"/>
    </location>
</feature>
<dbReference type="Proteomes" id="UP001595756">
    <property type="component" value="Unassembled WGS sequence"/>
</dbReference>
<gene>
    <name evidence="5" type="ORF">ACFO0J_10870</name>
</gene>
<comment type="caution">
    <text evidence="5">The sequence shown here is derived from an EMBL/GenBank/DDBJ whole genome shotgun (WGS) entry which is preliminary data.</text>
</comment>
<dbReference type="EMBL" id="JBHSDY010000006">
    <property type="protein sequence ID" value="MFC4298543.1"/>
    <property type="molecule type" value="Genomic_DNA"/>
</dbReference>
<name>A0ABV8RZ35_9BURK</name>
<evidence type="ECO:0000313" key="6">
    <source>
        <dbReference type="Proteomes" id="UP001595756"/>
    </source>
</evidence>
<dbReference type="Pfam" id="PF12796">
    <property type="entry name" value="Ank_2"/>
    <property type="match status" value="1"/>
</dbReference>
<feature type="repeat" description="ANK" evidence="3">
    <location>
        <begin position="135"/>
        <end position="167"/>
    </location>
</feature>
<dbReference type="Gene3D" id="1.25.40.20">
    <property type="entry name" value="Ankyrin repeat-containing domain"/>
    <property type="match status" value="3"/>
</dbReference>
<keyword evidence="1" id="KW-0677">Repeat</keyword>
<accession>A0ABV8RZ35</accession>
<dbReference type="PROSITE" id="PS50297">
    <property type="entry name" value="ANK_REP_REGION"/>
    <property type="match status" value="2"/>
</dbReference>
<dbReference type="PANTHER" id="PTHR24171">
    <property type="entry name" value="ANKYRIN REPEAT DOMAIN-CONTAINING PROTEIN 39-RELATED"/>
    <property type="match status" value="1"/>
</dbReference>
<evidence type="ECO:0000256" key="4">
    <source>
        <dbReference type="SAM" id="MobiDB-lite"/>
    </source>
</evidence>
<organism evidence="5 6">
    <name type="scientific">Castellaniella hirudinis</name>
    <dbReference type="NCBI Taxonomy" id="1144617"/>
    <lineage>
        <taxon>Bacteria</taxon>
        <taxon>Pseudomonadati</taxon>
        <taxon>Pseudomonadota</taxon>
        <taxon>Betaproteobacteria</taxon>
        <taxon>Burkholderiales</taxon>
        <taxon>Alcaligenaceae</taxon>
        <taxon>Castellaniella</taxon>
    </lineage>
</organism>
<dbReference type="InterPro" id="IPR002110">
    <property type="entry name" value="Ankyrin_rpt"/>
</dbReference>
<dbReference type="PRINTS" id="PR01415">
    <property type="entry name" value="ANKYRIN"/>
</dbReference>
<dbReference type="SUPFAM" id="SSF48403">
    <property type="entry name" value="Ankyrin repeat"/>
    <property type="match status" value="1"/>
</dbReference>
<reference evidence="6" key="1">
    <citation type="journal article" date="2019" name="Int. J. Syst. Evol. Microbiol.">
        <title>The Global Catalogue of Microorganisms (GCM) 10K type strain sequencing project: providing services to taxonomists for standard genome sequencing and annotation.</title>
        <authorList>
            <consortium name="The Broad Institute Genomics Platform"/>
            <consortium name="The Broad Institute Genome Sequencing Center for Infectious Disease"/>
            <person name="Wu L."/>
            <person name="Ma J."/>
        </authorList>
    </citation>
    <scope>NUCLEOTIDE SEQUENCE [LARGE SCALE GENOMIC DNA]</scope>
    <source>
        <strain evidence="6">CGMCC 1.19029</strain>
    </source>
</reference>
<proteinExistence type="predicted"/>
<keyword evidence="6" id="KW-1185">Reference proteome</keyword>
<dbReference type="SMART" id="SM00248">
    <property type="entry name" value="ANK"/>
    <property type="match status" value="3"/>
</dbReference>
<dbReference type="InterPro" id="IPR036770">
    <property type="entry name" value="Ankyrin_rpt-contain_sf"/>
</dbReference>
<feature type="region of interest" description="Disordered" evidence="4">
    <location>
        <begin position="227"/>
        <end position="266"/>
    </location>
</feature>